<organism evidence="2 3">
    <name type="scientific">Datura stramonium</name>
    <name type="common">Jimsonweed</name>
    <name type="synonym">Common thornapple</name>
    <dbReference type="NCBI Taxonomy" id="4076"/>
    <lineage>
        <taxon>Eukaryota</taxon>
        <taxon>Viridiplantae</taxon>
        <taxon>Streptophyta</taxon>
        <taxon>Embryophyta</taxon>
        <taxon>Tracheophyta</taxon>
        <taxon>Spermatophyta</taxon>
        <taxon>Magnoliopsida</taxon>
        <taxon>eudicotyledons</taxon>
        <taxon>Gunneridae</taxon>
        <taxon>Pentapetalae</taxon>
        <taxon>asterids</taxon>
        <taxon>lamiids</taxon>
        <taxon>Solanales</taxon>
        <taxon>Solanaceae</taxon>
        <taxon>Solanoideae</taxon>
        <taxon>Datureae</taxon>
        <taxon>Datura</taxon>
    </lineage>
</organism>
<evidence type="ECO:0000256" key="1">
    <source>
        <dbReference type="SAM" id="MobiDB-lite"/>
    </source>
</evidence>
<feature type="region of interest" description="Disordered" evidence="1">
    <location>
        <begin position="1"/>
        <end position="24"/>
    </location>
</feature>
<accession>A0ABS8TP43</accession>
<comment type="caution">
    <text evidence="2">The sequence shown here is derived from an EMBL/GenBank/DDBJ whole genome shotgun (WGS) entry which is preliminary data.</text>
</comment>
<sequence>MDNVNGKAERREIRFPGGSRDGTEAAAAGDWAMVYEPREKRKMMAWSWFDGGLDREKMIKGRGEGESGAKNQVTTWRLAAVKGEKWREVWSKGGKEGLKNENGIRVWVF</sequence>
<evidence type="ECO:0000313" key="2">
    <source>
        <dbReference type="EMBL" id="MCD7473336.1"/>
    </source>
</evidence>
<gene>
    <name evidence="2" type="ORF">HAX54_015121</name>
</gene>
<keyword evidence="3" id="KW-1185">Reference proteome</keyword>
<protein>
    <submittedName>
        <fullName evidence="2">Uncharacterized protein</fullName>
    </submittedName>
</protein>
<reference evidence="2 3" key="1">
    <citation type="journal article" date="2021" name="BMC Genomics">
        <title>Datura genome reveals duplications of psychoactive alkaloid biosynthetic genes and high mutation rate following tissue culture.</title>
        <authorList>
            <person name="Rajewski A."/>
            <person name="Carter-House D."/>
            <person name="Stajich J."/>
            <person name="Litt A."/>
        </authorList>
    </citation>
    <scope>NUCLEOTIDE SEQUENCE [LARGE SCALE GENOMIC DNA]</scope>
    <source>
        <strain evidence="2">AR-01</strain>
    </source>
</reference>
<proteinExistence type="predicted"/>
<dbReference type="EMBL" id="JACEIK010001956">
    <property type="protein sequence ID" value="MCD7473336.1"/>
    <property type="molecule type" value="Genomic_DNA"/>
</dbReference>
<evidence type="ECO:0000313" key="3">
    <source>
        <dbReference type="Proteomes" id="UP000823775"/>
    </source>
</evidence>
<dbReference type="Proteomes" id="UP000823775">
    <property type="component" value="Unassembled WGS sequence"/>
</dbReference>
<name>A0ABS8TP43_DATST</name>